<name>A0ABP0GV81_CLALP</name>
<comment type="caution">
    <text evidence="2">The sequence shown here is derived from an EMBL/GenBank/DDBJ whole genome shotgun (WGS) entry which is preliminary data.</text>
</comment>
<organism evidence="2 3">
    <name type="scientific">Clavelina lepadiformis</name>
    <name type="common">Light-bulb sea squirt</name>
    <name type="synonym">Ascidia lepadiformis</name>
    <dbReference type="NCBI Taxonomy" id="159417"/>
    <lineage>
        <taxon>Eukaryota</taxon>
        <taxon>Metazoa</taxon>
        <taxon>Chordata</taxon>
        <taxon>Tunicata</taxon>
        <taxon>Ascidiacea</taxon>
        <taxon>Aplousobranchia</taxon>
        <taxon>Clavelinidae</taxon>
        <taxon>Clavelina</taxon>
    </lineage>
</organism>
<feature type="region of interest" description="Disordered" evidence="1">
    <location>
        <begin position="1"/>
        <end position="20"/>
    </location>
</feature>
<reference evidence="2 3" key="1">
    <citation type="submission" date="2024-02" db="EMBL/GenBank/DDBJ databases">
        <authorList>
            <person name="Daric V."/>
            <person name="Darras S."/>
        </authorList>
    </citation>
    <scope>NUCLEOTIDE SEQUENCE [LARGE SCALE GENOMIC DNA]</scope>
</reference>
<keyword evidence="3" id="KW-1185">Reference proteome</keyword>
<dbReference type="EMBL" id="CAWYQH010000152">
    <property type="protein sequence ID" value="CAK8695647.1"/>
    <property type="molecule type" value="Genomic_DNA"/>
</dbReference>
<dbReference type="Proteomes" id="UP001642483">
    <property type="component" value="Unassembled WGS sequence"/>
</dbReference>
<gene>
    <name evidence="2" type="ORF">CVLEPA_LOCUS28893</name>
</gene>
<protein>
    <submittedName>
        <fullName evidence="2">Uncharacterized protein</fullName>
    </submittedName>
</protein>
<accession>A0ABP0GV81</accession>
<proteinExistence type="predicted"/>
<sequence>MTNTQGHVDTSGAERNEVDDILPTSFLHNQGTNLSEDAQEKPTVTPVADKAHARFTLPAFSGARTRVRFRRFSSNGSLCIILTFSTSVGRTIHRVLLHISWNRGNVSPG</sequence>
<evidence type="ECO:0000256" key="1">
    <source>
        <dbReference type="SAM" id="MobiDB-lite"/>
    </source>
</evidence>
<evidence type="ECO:0000313" key="2">
    <source>
        <dbReference type="EMBL" id="CAK8695647.1"/>
    </source>
</evidence>
<evidence type="ECO:0000313" key="3">
    <source>
        <dbReference type="Proteomes" id="UP001642483"/>
    </source>
</evidence>